<keyword evidence="1" id="KW-0812">Transmembrane</keyword>
<comment type="caution">
    <text evidence="2">The sequence shown here is derived from an EMBL/GenBank/DDBJ whole genome shotgun (WGS) entry which is preliminary data.</text>
</comment>
<evidence type="ECO:0000256" key="1">
    <source>
        <dbReference type="SAM" id="Phobius"/>
    </source>
</evidence>
<evidence type="ECO:0000313" key="3">
    <source>
        <dbReference type="Proteomes" id="UP000571084"/>
    </source>
</evidence>
<dbReference type="RefSeq" id="WP_168056118.1">
    <property type="nucleotide sequence ID" value="NZ_JAAOZT010000009.1"/>
</dbReference>
<protein>
    <recommendedName>
        <fullName evidence="4">Transmembrane protein</fullName>
    </recommendedName>
</protein>
<accession>A0A840RT11</accession>
<keyword evidence="1" id="KW-0472">Membrane</keyword>
<gene>
    <name evidence="2" type="ORF">HNR39_001563</name>
</gene>
<keyword evidence="1" id="KW-1133">Transmembrane helix</keyword>
<keyword evidence="3" id="KW-1185">Reference proteome</keyword>
<reference evidence="2 3" key="1">
    <citation type="submission" date="2020-08" db="EMBL/GenBank/DDBJ databases">
        <title>Genomic Encyclopedia of Type Strains, Phase IV (KMG-IV): sequencing the most valuable type-strain genomes for metagenomic binning, comparative biology and taxonomic classification.</title>
        <authorList>
            <person name="Goeker M."/>
        </authorList>
    </citation>
    <scope>NUCLEOTIDE SEQUENCE [LARGE SCALE GENOMIC DNA]</scope>
    <source>
        <strain evidence="2 3">DSM 23240</strain>
    </source>
</reference>
<evidence type="ECO:0000313" key="2">
    <source>
        <dbReference type="EMBL" id="MBB5199731.1"/>
    </source>
</evidence>
<dbReference type="Proteomes" id="UP000571084">
    <property type="component" value="Unassembled WGS sequence"/>
</dbReference>
<feature type="transmembrane region" description="Helical" evidence="1">
    <location>
        <begin position="98"/>
        <end position="115"/>
    </location>
</feature>
<organism evidence="2 3">
    <name type="scientific">Glaciimonas immobilis</name>
    <dbReference type="NCBI Taxonomy" id="728004"/>
    <lineage>
        <taxon>Bacteria</taxon>
        <taxon>Pseudomonadati</taxon>
        <taxon>Pseudomonadota</taxon>
        <taxon>Betaproteobacteria</taxon>
        <taxon>Burkholderiales</taxon>
        <taxon>Oxalobacteraceae</taxon>
        <taxon>Glaciimonas</taxon>
    </lineage>
</organism>
<dbReference type="EMBL" id="JACHHQ010000003">
    <property type="protein sequence ID" value="MBB5199731.1"/>
    <property type="molecule type" value="Genomic_DNA"/>
</dbReference>
<dbReference type="AlphaFoldDB" id="A0A840RT11"/>
<name>A0A840RT11_9BURK</name>
<sequence>MTIQTNDDQPLSLAERKQHLLREGAKFRAEIVLCRGVVRSNMSGDSFTKGVLGRVAGTAFAMLTKKSSLFTVARLQTLAPLLMTGVSMLSKRRIPKPLLLGGALIAAASAAAYFSKRPKKFEPRKNHEPRR</sequence>
<proteinExistence type="predicted"/>
<evidence type="ECO:0008006" key="4">
    <source>
        <dbReference type="Google" id="ProtNLM"/>
    </source>
</evidence>